<comment type="caution">
    <text evidence="2">The sequence shown here is derived from an EMBL/GenBank/DDBJ whole genome shotgun (WGS) entry which is preliminary data.</text>
</comment>
<evidence type="ECO:0000256" key="1">
    <source>
        <dbReference type="SAM" id="Phobius"/>
    </source>
</evidence>
<proteinExistence type="predicted"/>
<gene>
    <name evidence="2" type="ORF">HNP21_006152</name>
</gene>
<dbReference type="AlphaFoldDB" id="A0A7W3NHB4"/>
<keyword evidence="1" id="KW-0812">Transmembrane</keyword>
<dbReference type="EMBL" id="JACJHT010000022">
    <property type="protein sequence ID" value="MBA9042974.1"/>
    <property type="molecule type" value="Genomic_DNA"/>
</dbReference>
<evidence type="ECO:0000313" key="3">
    <source>
        <dbReference type="Proteomes" id="UP000543174"/>
    </source>
</evidence>
<name>A0A7W3NHB4_PRIAR</name>
<dbReference type="Proteomes" id="UP000543174">
    <property type="component" value="Unassembled WGS sequence"/>
</dbReference>
<protein>
    <submittedName>
        <fullName evidence="2">Uncharacterized protein</fullName>
    </submittedName>
</protein>
<evidence type="ECO:0000313" key="2">
    <source>
        <dbReference type="EMBL" id="MBA9042974.1"/>
    </source>
</evidence>
<keyword evidence="3" id="KW-1185">Reference proteome</keyword>
<sequence>MLFAILVYKGFESFFKLEYKWDNKQSVLEKSIMVTTVIYYIYLILEGLLQLTI</sequence>
<keyword evidence="1" id="KW-1133">Transmembrane helix</keyword>
<organism evidence="2 3">
    <name type="scientific">Priestia aryabhattai</name>
    <name type="common">Bacillus aryabhattai</name>
    <dbReference type="NCBI Taxonomy" id="412384"/>
    <lineage>
        <taxon>Bacteria</taxon>
        <taxon>Bacillati</taxon>
        <taxon>Bacillota</taxon>
        <taxon>Bacilli</taxon>
        <taxon>Bacillales</taxon>
        <taxon>Bacillaceae</taxon>
        <taxon>Priestia</taxon>
    </lineage>
</organism>
<reference evidence="2" key="1">
    <citation type="submission" date="2020-08" db="EMBL/GenBank/DDBJ databases">
        <title>Functional genomics of gut bacteria from endangered species of beetles.</title>
        <authorList>
            <person name="Carlos-Shanley C."/>
        </authorList>
    </citation>
    <scope>NUCLEOTIDE SEQUENCE [LARGE SCALE GENOMIC DNA]</scope>
    <source>
        <strain evidence="2">S00060</strain>
    </source>
</reference>
<feature type="transmembrane region" description="Helical" evidence="1">
    <location>
        <begin position="31"/>
        <end position="49"/>
    </location>
</feature>
<accession>A0A7W3NHB4</accession>
<keyword evidence="1" id="KW-0472">Membrane</keyword>